<feature type="region of interest" description="Disordered" evidence="2">
    <location>
        <begin position="79"/>
        <end position="152"/>
    </location>
</feature>
<dbReference type="PROSITE" id="PS50157">
    <property type="entry name" value="ZINC_FINGER_C2H2_2"/>
    <property type="match status" value="1"/>
</dbReference>
<gene>
    <name evidence="5 6" type="primary">LOC106532940</name>
</gene>
<evidence type="ECO:0000256" key="2">
    <source>
        <dbReference type="SAM" id="MobiDB-lite"/>
    </source>
</evidence>
<dbReference type="InterPro" id="IPR040010">
    <property type="entry name" value="ZN608/ZN609"/>
</dbReference>
<keyword evidence="4" id="KW-1185">Reference proteome</keyword>
<dbReference type="STRING" id="52670.A0A2I4CX47"/>
<evidence type="ECO:0000313" key="6">
    <source>
        <dbReference type="RefSeq" id="XP_013884573.1"/>
    </source>
</evidence>
<feature type="region of interest" description="Disordered" evidence="2">
    <location>
        <begin position="1067"/>
        <end position="1135"/>
    </location>
</feature>
<evidence type="ECO:0000256" key="1">
    <source>
        <dbReference type="PROSITE-ProRule" id="PRU00042"/>
    </source>
</evidence>
<dbReference type="KEGG" id="alim:106532940"/>
<evidence type="ECO:0000313" key="4">
    <source>
        <dbReference type="Proteomes" id="UP000192220"/>
    </source>
</evidence>
<feature type="compositionally biased region" description="Acidic residues" evidence="2">
    <location>
        <begin position="572"/>
        <end position="581"/>
    </location>
</feature>
<feature type="domain" description="C2H2-type" evidence="3">
    <location>
        <begin position="480"/>
        <end position="510"/>
    </location>
</feature>
<feature type="region of interest" description="Disordered" evidence="2">
    <location>
        <begin position="1"/>
        <end position="28"/>
    </location>
</feature>
<sequence length="1314" mass="142334">MSLSSSPAGGKGVDSSAVEPYDSGDEWDIGVGNLIIDLDADLEKDKLEMSSSKEEGGLAAPPSAVAVLPDNIKFVSPVAAMQSKDGKSKSKRSKNSKDIVKASLSDGTKKDAQGRSSVDLPPQNSAPSKGTDKSSKLSRFPSSGKNDRDLVCGKAKKDKLEVAATRVFNTEEAGASVLPLGAPRNSSFESQQNPEFSSAEQFGDLALDSAGLGQAVAIITEQEEVDGGDCQNLKKLLNCDKMESPFSTSAPPPLHLLGPLISSSDISSSCEQIMVRTRSIAVNTAEAALATEPECLGPCEPGTSVNLEGIVWQETDDGMLVVNVTWRNKTYVGTLLDCTRHDWAPPRFCDSPTSDMEVRSGRGRGKRMRPGMNMPPNDNSNSSDNKSSSKTRGAAAASSKGRRGSQTISCAEDTKASPFSTKRKTKPVSDLEPTSSSEDFRTSKRMRANSVGIGTPLLLGKTDPLPSPQLERTCTSPVLIDCPHPNCNKKYKHINGLKYHQARAHNDEDVRLEQDGDSEYGDDPMLHSDPGSCNGAAFSPARSNTPKVRGFDAPSPSSGKHTPKGKKKPGEAEPESTDGGEEGTCLTDEASNDGVDDRKDRRLSANSKADKLSQRGVKLGRPVAPGVPPLYSSQESSPAMGPVVQSLPSSPQLKNSQPKPPSLTDMTSSPNLAKDKKKKDKKKKEGWKEGDSPKAIGKAGRAEEGPYSEPSDAALNGCTEAHQSRLASIKAEADKVYSFCDNTPSPSIGVASRIEAGVPPPLHLNQNGADNTSVKTSSPAYSDISDAGDDGEGKAEGVKVKPEPDQRPCDGTKKALFPPQTKESPYYPNYDTYYSPSYPNPGPGAAPAAPPHMEEAQVKVKEEEELEVAAEDKLNVEPQEEREAEMSSQQPSVIQPCSNMYAQPLYYNQYYVSPYPYSADPVYHTHMLASNPAYRQQCEERQRQAEKKAAAKDREASSKDEWKQKALVPPTLSSNSSLTDMGAKATTAKPKDPTAASEQVKSVIMAKAEELKAPASQAEGMKIKLSEAGHHGKEEVKSEVEMGRPGGVDQAMRYRQEADSRLWPYIYPSKCSEAVRPQEEEQWKDERERDQRGKEERPRPKEALHKDETKEGAEGRAQQLMEEHQGGGKEARLPHMQFPSPLAQHQGYMPYMQAPYAYGQAYNPSHPGYRGMPSVMMQNYPASYLPVGYSFPSYGGKVAAREDGEKPSRSSPTVKPPSEAKALELLQQHASQYKSKSPCIPDKSSHEREPDWDRDWDREGTRPRPSSQRMLPSHHLGYPLLGQYDMSYTSGLSSSAIVASQQPSAPSMYPPARR</sequence>
<feature type="compositionally biased region" description="Basic and acidic residues" evidence="2">
    <location>
        <begin position="1199"/>
        <end position="1208"/>
    </location>
</feature>
<feature type="compositionally biased region" description="Low complexity" evidence="2">
    <location>
        <begin position="983"/>
        <end position="996"/>
    </location>
</feature>
<feature type="compositionally biased region" description="Basic and acidic residues" evidence="2">
    <location>
        <begin position="1121"/>
        <end position="1133"/>
    </location>
</feature>
<organism evidence="4 6">
    <name type="scientific">Austrofundulus limnaeus</name>
    <name type="common">Annual killifish</name>
    <dbReference type="NCBI Taxonomy" id="52670"/>
    <lineage>
        <taxon>Eukaryota</taxon>
        <taxon>Metazoa</taxon>
        <taxon>Chordata</taxon>
        <taxon>Craniata</taxon>
        <taxon>Vertebrata</taxon>
        <taxon>Euteleostomi</taxon>
        <taxon>Actinopterygii</taxon>
        <taxon>Neopterygii</taxon>
        <taxon>Teleostei</taxon>
        <taxon>Neoteleostei</taxon>
        <taxon>Acanthomorphata</taxon>
        <taxon>Ovalentaria</taxon>
        <taxon>Atherinomorphae</taxon>
        <taxon>Cyprinodontiformes</taxon>
        <taxon>Rivulidae</taxon>
        <taxon>Austrofundulus</taxon>
    </lineage>
</organism>
<dbReference type="Proteomes" id="UP000192220">
    <property type="component" value="Unplaced"/>
</dbReference>
<feature type="compositionally biased region" description="Polar residues" evidence="2">
    <location>
        <begin position="764"/>
        <end position="780"/>
    </location>
</feature>
<feature type="region of interest" description="Disordered" evidence="2">
    <location>
        <begin position="505"/>
        <end position="716"/>
    </location>
</feature>
<feature type="compositionally biased region" description="Basic and acidic residues" evidence="2">
    <location>
        <begin position="870"/>
        <end position="885"/>
    </location>
</feature>
<dbReference type="InterPro" id="IPR013087">
    <property type="entry name" value="Znf_C2H2_type"/>
</dbReference>
<keyword evidence="1" id="KW-0862">Zinc</keyword>
<dbReference type="RefSeq" id="XP_013884572.1">
    <property type="nucleotide sequence ID" value="XM_014029118.1"/>
</dbReference>
<proteinExistence type="predicted"/>
<feature type="compositionally biased region" description="Polar residues" evidence="2">
    <location>
        <begin position="1293"/>
        <end position="1305"/>
    </location>
</feature>
<evidence type="ECO:0000313" key="5">
    <source>
        <dbReference type="RefSeq" id="XP_013884572.1"/>
    </source>
</evidence>
<feature type="compositionally biased region" description="Basic and acidic residues" evidence="2">
    <location>
        <begin position="791"/>
        <end position="813"/>
    </location>
</feature>
<feature type="compositionally biased region" description="Basic and acidic residues" evidence="2">
    <location>
        <begin position="1243"/>
        <end position="1262"/>
    </location>
</feature>
<feature type="compositionally biased region" description="Basic and acidic residues" evidence="2">
    <location>
        <begin position="937"/>
        <end position="964"/>
    </location>
</feature>
<keyword evidence="1" id="KW-0863">Zinc-finger</keyword>
<feature type="region of interest" description="Disordered" evidence="2">
    <location>
        <begin position="346"/>
        <end position="464"/>
    </location>
</feature>
<feature type="region of interest" description="Disordered" evidence="2">
    <location>
        <begin position="934"/>
        <end position="998"/>
    </location>
</feature>
<dbReference type="PANTHER" id="PTHR21564:SF2">
    <property type="entry name" value="ZINC FINGER PROTEIN 609"/>
    <property type="match status" value="1"/>
</dbReference>
<dbReference type="GO" id="GO:0006357">
    <property type="term" value="P:regulation of transcription by RNA polymerase II"/>
    <property type="evidence" value="ECO:0007669"/>
    <property type="project" value="TreeGrafter"/>
</dbReference>
<feature type="region of interest" description="Disordered" evidence="2">
    <location>
        <begin position="1198"/>
        <end position="1276"/>
    </location>
</feature>
<feature type="compositionally biased region" description="Basic and acidic residues" evidence="2">
    <location>
        <begin position="505"/>
        <end position="514"/>
    </location>
</feature>
<dbReference type="GO" id="GO:0005634">
    <property type="term" value="C:nucleus"/>
    <property type="evidence" value="ECO:0007669"/>
    <property type="project" value="TreeGrafter"/>
</dbReference>
<feature type="region of interest" description="Disordered" evidence="2">
    <location>
        <begin position="1293"/>
        <end position="1314"/>
    </location>
</feature>
<reference evidence="5 6" key="1">
    <citation type="submission" date="2025-04" db="UniProtKB">
        <authorList>
            <consortium name="RefSeq"/>
        </authorList>
    </citation>
    <scope>IDENTIFICATION</scope>
    <source>
        <strain evidence="5 6">Quisiro</strain>
        <tissue evidence="5 6">Liver</tissue>
    </source>
</reference>
<dbReference type="RefSeq" id="XP_013884573.1">
    <property type="nucleotide sequence ID" value="XM_014029119.1"/>
</dbReference>
<keyword evidence="1" id="KW-0479">Metal-binding</keyword>
<feature type="compositionally biased region" description="Polar residues" evidence="2">
    <location>
        <begin position="646"/>
        <end position="657"/>
    </location>
</feature>
<name>A0A2I4CX47_AUSLI</name>
<feature type="compositionally biased region" description="Low complexity" evidence="2">
    <location>
        <begin position="370"/>
        <end position="399"/>
    </location>
</feature>
<protein>
    <submittedName>
        <fullName evidence="5 6">Zinc finger protein 609-like</fullName>
    </submittedName>
</protein>
<evidence type="ECO:0000259" key="3">
    <source>
        <dbReference type="PROSITE" id="PS50157"/>
    </source>
</evidence>
<feature type="compositionally biased region" description="Basic and acidic residues" evidence="2">
    <location>
        <begin position="1076"/>
        <end position="1114"/>
    </location>
</feature>
<dbReference type="PROSITE" id="PS00028">
    <property type="entry name" value="ZINC_FINGER_C2H2_1"/>
    <property type="match status" value="1"/>
</dbReference>
<feature type="compositionally biased region" description="Basic residues" evidence="2">
    <location>
        <begin position="675"/>
        <end position="685"/>
    </location>
</feature>
<feature type="region of interest" description="Disordered" evidence="2">
    <location>
        <begin position="1026"/>
        <end position="1053"/>
    </location>
</feature>
<feature type="region of interest" description="Disordered" evidence="2">
    <location>
        <begin position="759"/>
        <end position="892"/>
    </location>
</feature>
<feature type="compositionally biased region" description="Basic and acidic residues" evidence="2">
    <location>
        <begin position="595"/>
        <end position="613"/>
    </location>
</feature>
<dbReference type="GeneID" id="106532940"/>
<feature type="compositionally biased region" description="Basic and acidic residues" evidence="2">
    <location>
        <begin position="852"/>
        <end position="862"/>
    </location>
</feature>
<dbReference type="PANTHER" id="PTHR21564">
    <property type="entry name" value="BRAKELESS PROTEIN"/>
    <property type="match status" value="1"/>
</dbReference>
<feature type="compositionally biased region" description="Basic and acidic residues" evidence="2">
    <location>
        <begin position="1026"/>
        <end position="1042"/>
    </location>
</feature>
<dbReference type="GO" id="GO:0008270">
    <property type="term" value="F:zinc ion binding"/>
    <property type="evidence" value="ECO:0007669"/>
    <property type="project" value="UniProtKB-KW"/>
</dbReference>
<accession>A0A2I4CX47</accession>
<feature type="compositionally biased region" description="Pro residues" evidence="2">
    <location>
        <begin position="838"/>
        <end position="850"/>
    </location>
</feature>
<dbReference type="OrthoDB" id="5863628at2759"/>